<comment type="caution">
    <text evidence="1">The sequence shown here is derived from an EMBL/GenBank/DDBJ whole genome shotgun (WGS) entry which is preliminary data.</text>
</comment>
<dbReference type="RefSeq" id="WP_345733692.1">
    <property type="nucleotide sequence ID" value="NZ_BAAAYN010000082.1"/>
</dbReference>
<evidence type="ECO:0000313" key="2">
    <source>
        <dbReference type="Proteomes" id="UP001501676"/>
    </source>
</evidence>
<organism evidence="1 2">
    <name type="scientific">Cryptosporangium minutisporangium</name>
    <dbReference type="NCBI Taxonomy" id="113569"/>
    <lineage>
        <taxon>Bacteria</taxon>
        <taxon>Bacillati</taxon>
        <taxon>Actinomycetota</taxon>
        <taxon>Actinomycetes</taxon>
        <taxon>Cryptosporangiales</taxon>
        <taxon>Cryptosporangiaceae</taxon>
        <taxon>Cryptosporangium</taxon>
    </lineage>
</organism>
<protein>
    <submittedName>
        <fullName evidence="1">Uncharacterized protein</fullName>
    </submittedName>
</protein>
<gene>
    <name evidence="1" type="ORF">GCM10020369_81390</name>
</gene>
<evidence type="ECO:0000313" key="1">
    <source>
        <dbReference type="EMBL" id="GAA3398310.1"/>
    </source>
</evidence>
<sequence length="65" mass="6865">MRIGSIVLVIWLLIGVIAAAQRDYFSGGDATCAKTGTVIVTIIAGPLNYFGLNPKVDCETPQPSK</sequence>
<proteinExistence type="predicted"/>
<dbReference type="Proteomes" id="UP001501676">
    <property type="component" value="Unassembled WGS sequence"/>
</dbReference>
<name>A0ABP6TCL9_9ACTN</name>
<reference evidence="2" key="1">
    <citation type="journal article" date="2019" name="Int. J. Syst. Evol. Microbiol.">
        <title>The Global Catalogue of Microorganisms (GCM) 10K type strain sequencing project: providing services to taxonomists for standard genome sequencing and annotation.</title>
        <authorList>
            <consortium name="The Broad Institute Genomics Platform"/>
            <consortium name="The Broad Institute Genome Sequencing Center for Infectious Disease"/>
            <person name="Wu L."/>
            <person name="Ma J."/>
        </authorList>
    </citation>
    <scope>NUCLEOTIDE SEQUENCE [LARGE SCALE GENOMIC DNA]</scope>
    <source>
        <strain evidence="2">JCM 9458</strain>
    </source>
</reference>
<keyword evidence="2" id="KW-1185">Reference proteome</keyword>
<accession>A0ABP6TCL9</accession>
<dbReference type="EMBL" id="BAAAYN010000082">
    <property type="protein sequence ID" value="GAA3398310.1"/>
    <property type="molecule type" value="Genomic_DNA"/>
</dbReference>